<keyword evidence="2" id="KW-0808">Transferase</keyword>
<dbReference type="InterPro" id="IPR053134">
    <property type="entry name" value="RNA-dir_DNA_polymerase"/>
</dbReference>
<comment type="caution">
    <text evidence="2">The sequence shown here is derived from an EMBL/GenBank/DDBJ whole genome shotgun (WGS) entry which is preliminary data.</text>
</comment>
<dbReference type="EMBL" id="JBFOLK010000001">
    <property type="protein sequence ID" value="KAL2541709.1"/>
    <property type="molecule type" value="Genomic_DNA"/>
</dbReference>
<dbReference type="Pfam" id="PF00078">
    <property type="entry name" value="RVT_1"/>
    <property type="match status" value="1"/>
</dbReference>
<keyword evidence="2" id="KW-0548">Nucleotidyltransferase</keyword>
<dbReference type="Proteomes" id="UP001604336">
    <property type="component" value="Unassembled WGS sequence"/>
</dbReference>
<sequence length="296" mass="34304">MDNFKMILGLEFFRDTKTAVLSFSDSLMMMESKPCVIPTLVGKMEELPRRLPPKRAIDHEIELIPGAKPFARTSYRMGQPGLEELRKQLAEMLDSGIIVPAKSPYGAPVLFQKKSNGFLRMCCDYRVLNKITVKNSYLILLVADYFDRLSSAKYYTKIDLRYLTGFWMILVVVYLDDIVIYSEILEDRVQHVRKVLIRLQENELYAKLSKCSFAQTLISFLGHIIEQEKVRMDSKKVKAIKDWQPPRHIHNDKPDHQKKAGLLELLFVPTRPFESVSMDYIISLPRLEILALLSSW</sequence>
<name>A0ABD1VWC4_9LAMI</name>
<organism evidence="2 3">
    <name type="scientific">Abeliophyllum distichum</name>
    <dbReference type="NCBI Taxonomy" id="126358"/>
    <lineage>
        <taxon>Eukaryota</taxon>
        <taxon>Viridiplantae</taxon>
        <taxon>Streptophyta</taxon>
        <taxon>Embryophyta</taxon>
        <taxon>Tracheophyta</taxon>
        <taxon>Spermatophyta</taxon>
        <taxon>Magnoliopsida</taxon>
        <taxon>eudicotyledons</taxon>
        <taxon>Gunneridae</taxon>
        <taxon>Pentapetalae</taxon>
        <taxon>asterids</taxon>
        <taxon>lamiids</taxon>
        <taxon>Lamiales</taxon>
        <taxon>Oleaceae</taxon>
        <taxon>Forsythieae</taxon>
        <taxon>Abeliophyllum</taxon>
    </lineage>
</organism>
<feature type="domain" description="Reverse transcriptase" evidence="1">
    <location>
        <begin position="168"/>
        <end position="225"/>
    </location>
</feature>
<dbReference type="GO" id="GO:0003964">
    <property type="term" value="F:RNA-directed DNA polymerase activity"/>
    <property type="evidence" value="ECO:0007669"/>
    <property type="project" value="UniProtKB-KW"/>
</dbReference>
<dbReference type="PANTHER" id="PTHR24559">
    <property type="entry name" value="TRANSPOSON TY3-I GAG-POL POLYPROTEIN"/>
    <property type="match status" value="1"/>
</dbReference>
<dbReference type="Gene3D" id="3.10.10.10">
    <property type="entry name" value="HIV Type 1 Reverse Transcriptase, subunit A, domain 1"/>
    <property type="match status" value="1"/>
</dbReference>
<dbReference type="CDD" id="cd01647">
    <property type="entry name" value="RT_LTR"/>
    <property type="match status" value="1"/>
</dbReference>
<dbReference type="SUPFAM" id="SSF56672">
    <property type="entry name" value="DNA/RNA polymerases"/>
    <property type="match status" value="1"/>
</dbReference>
<accession>A0ABD1VWC4</accession>
<dbReference type="PANTHER" id="PTHR24559:SF436">
    <property type="entry name" value="RNA-DIRECTED DNA POLYMERASE HOMOLOG"/>
    <property type="match status" value="1"/>
</dbReference>
<dbReference type="AlphaFoldDB" id="A0ABD1VWC4"/>
<proteinExistence type="predicted"/>
<reference evidence="3" key="1">
    <citation type="submission" date="2024-07" db="EMBL/GenBank/DDBJ databases">
        <title>Two chromosome-level genome assemblies of Korean endemic species Abeliophyllum distichum and Forsythia ovata (Oleaceae).</title>
        <authorList>
            <person name="Jang H."/>
        </authorList>
    </citation>
    <scope>NUCLEOTIDE SEQUENCE [LARGE SCALE GENOMIC DNA]</scope>
</reference>
<evidence type="ECO:0000259" key="1">
    <source>
        <dbReference type="Pfam" id="PF00078"/>
    </source>
</evidence>
<gene>
    <name evidence="2" type="ORF">Adt_02687</name>
</gene>
<evidence type="ECO:0000313" key="3">
    <source>
        <dbReference type="Proteomes" id="UP001604336"/>
    </source>
</evidence>
<protein>
    <submittedName>
        <fullName evidence="2">Reverse transcriptase</fullName>
    </submittedName>
</protein>
<keyword evidence="2" id="KW-0695">RNA-directed DNA polymerase</keyword>
<dbReference type="InterPro" id="IPR000477">
    <property type="entry name" value="RT_dom"/>
</dbReference>
<evidence type="ECO:0000313" key="2">
    <source>
        <dbReference type="EMBL" id="KAL2541709.1"/>
    </source>
</evidence>
<dbReference type="Gene3D" id="3.30.70.270">
    <property type="match status" value="2"/>
</dbReference>
<keyword evidence="3" id="KW-1185">Reference proteome</keyword>
<dbReference type="InterPro" id="IPR043128">
    <property type="entry name" value="Rev_trsase/Diguanyl_cyclase"/>
</dbReference>
<dbReference type="InterPro" id="IPR043502">
    <property type="entry name" value="DNA/RNA_pol_sf"/>
</dbReference>